<name>A0A1Q9DYY4_SYMMI</name>
<proteinExistence type="predicted"/>
<evidence type="ECO:0000313" key="1">
    <source>
        <dbReference type="EMBL" id="OLQ00357.1"/>
    </source>
</evidence>
<keyword evidence="2" id="KW-1185">Reference proteome</keyword>
<dbReference type="AlphaFoldDB" id="A0A1Q9DYY4"/>
<dbReference type="Proteomes" id="UP000186817">
    <property type="component" value="Unassembled WGS sequence"/>
</dbReference>
<comment type="caution">
    <text evidence="1">The sequence shown here is derived from an EMBL/GenBank/DDBJ whole genome shotgun (WGS) entry which is preliminary data.</text>
</comment>
<organism evidence="1 2">
    <name type="scientific">Symbiodinium microadriaticum</name>
    <name type="common">Dinoflagellate</name>
    <name type="synonym">Zooxanthella microadriatica</name>
    <dbReference type="NCBI Taxonomy" id="2951"/>
    <lineage>
        <taxon>Eukaryota</taxon>
        <taxon>Sar</taxon>
        <taxon>Alveolata</taxon>
        <taxon>Dinophyceae</taxon>
        <taxon>Suessiales</taxon>
        <taxon>Symbiodiniaceae</taxon>
        <taxon>Symbiodinium</taxon>
    </lineage>
</organism>
<reference evidence="1 2" key="1">
    <citation type="submission" date="2016-02" db="EMBL/GenBank/DDBJ databases">
        <title>Genome analysis of coral dinoflagellate symbionts highlights evolutionary adaptations to a symbiotic lifestyle.</title>
        <authorList>
            <person name="Aranda M."/>
            <person name="Li Y."/>
            <person name="Liew Y.J."/>
            <person name="Baumgarten S."/>
            <person name="Simakov O."/>
            <person name="Wilson M."/>
            <person name="Piel J."/>
            <person name="Ashoor H."/>
            <person name="Bougouffa S."/>
            <person name="Bajic V.B."/>
            <person name="Ryu T."/>
            <person name="Ravasi T."/>
            <person name="Bayer T."/>
            <person name="Micklem G."/>
            <person name="Kim H."/>
            <person name="Bhak J."/>
            <person name="Lajeunesse T.C."/>
            <person name="Voolstra C.R."/>
        </authorList>
    </citation>
    <scope>NUCLEOTIDE SEQUENCE [LARGE SCALE GENOMIC DNA]</scope>
    <source>
        <strain evidence="1 2">CCMP2467</strain>
    </source>
</reference>
<gene>
    <name evidence="1" type="ORF">AK812_SmicGene17035</name>
</gene>
<dbReference type="EMBL" id="LSRX01000331">
    <property type="protein sequence ID" value="OLQ00357.1"/>
    <property type="molecule type" value="Genomic_DNA"/>
</dbReference>
<accession>A0A1Q9DYY4</accession>
<sequence>MANTLVAKETLQAAVGEGAARRCATVIHGVSETEARGITEYVTEALGGVSVLLELICTDGCKVVIILFVPLDAAHCWVPTLADMMDISQPARSKKIAPRFRTRMVTSAIAFADDLRYMLAHWRARVSRWVMCENVNVAWVIGGGTYFGRGQAASTVLTLEPNQG</sequence>
<evidence type="ECO:0000313" key="2">
    <source>
        <dbReference type="Proteomes" id="UP000186817"/>
    </source>
</evidence>
<dbReference type="OrthoDB" id="10272558at2759"/>
<protein>
    <submittedName>
        <fullName evidence="1">Uncharacterized protein</fullName>
    </submittedName>
</protein>